<feature type="domain" description="ClpA/ClpB AAA lid" evidence="4">
    <location>
        <begin position="135"/>
        <end position="170"/>
    </location>
</feature>
<name>A0AAD8N4T5_9APIA</name>
<dbReference type="Pfam" id="PF17871">
    <property type="entry name" value="AAA_lid_9"/>
    <property type="match status" value="1"/>
</dbReference>
<comment type="caution">
    <text evidence="5">The sequence shown here is derived from an EMBL/GenBank/DDBJ whole genome shotgun (WGS) entry which is preliminary data.</text>
</comment>
<evidence type="ECO:0000259" key="3">
    <source>
        <dbReference type="Pfam" id="PF07724"/>
    </source>
</evidence>
<keyword evidence="1" id="KW-0547">Nucleotide-binding</keyword>
<reference evidence="5" key="1">
    <citation type="submission" date="2023-02" db="EMBL/GenBank/DDBJ databases">
        <title>Genome of toxic invasive species Heracleum sosnowskyi carries increased number of genes despite the absence of recent whole-genome duplications.</title>
        <authorList>
            <person name="Schelkunov M."/>
            <person name="Shtratnikova V."/>
            <person name="Makarenko M."/>
            <person name="Klepikova A."/>
            <person name="Omelchenko D."/>
            <person name="Novikova G."/>
            <person name="Obukhova E."/>
            <person name="Bogdanov V."/>
            <person name="Penin A."/>
            <person name="Logacheva M."/>
        </authorList>
    </citation>
    <scope>NUCLEOTIDE SEQUENCE</scope>
    <source>
        <strain evidence="5">Hsosn_3</strain>
        <tissue evidence="5">Leaf</tissue>
    </source>
</reference>
<dbReference type="Proteomes" id="UP001237642">
    <property type="component" value="Unassembled WGS sequence"/>
</dbReference>
<dbReference type="Pfam" id="PF07724">
    <property type="entry name" value="AAA_2"/>
    <property type="match status" value="2"/>
</dbReference>
<dbReference type="InterPro" id="IPR003959">
    <property type="entry name" value="ATPase_AAA_core"/>
</dbReference>
<dbReference type="PANTHER" id="PTHR11638:SF86">
    <property type="entry name" value="CHAPERONE PROTEIN CLPB4, MITOCHONDRIAL"/>
    <property type="match status" value="1"/>
</dbReference>
<dbReference type="InterPro" id="IPR050130">
    <property type="entry name" value="ClpA_ClpB"/>
</dbReference>
<dbReference type="InterPro" id="IPR027417">
    <property type="entry name" value="P-loop_NTPase"/>
</dbReference>
<feature type="domain" description="ATPase AAA-type core" evidence="3">
    <location>
        <begin position="212"/>
        <end position="247"/>
    </location>
</feature>
<organism evidence="5 6">
    <name type="scientific">Heracleum sosnowskyi</name>
    <dbReference type="NCBI Taxonomy" id="360622"/>
    <lineage>
        <taxon>Eukaryota</taxon>
        <taxon>Viridiplantae</taxon>
        <taxon>Streptophyta</taxon>
        <taxon>Embryophyta</taxon>
        <taxon>Tracheophyta</taxon>
        <taxon>Spermatophyta</taxon>
        <taxon>Magnoliopsida</taxon>
        <taxon>eudicotyledons</taxon>
        <taxon>Gunneridae</taxon>
        <taxon>Pentapetalae</taxon>
        <taxon>asterids</taxon>
        <taxon>campanulids</taxon>
        <taxon>Apiales</taxon>
        <taxon>Apiaceae</taxon>
        <taxon>Apioideae</taxon>
        <taxon>apioid superclade</taxon>
        <taxon>Tordylieae</taxon>
        <taxon>Tordyliinae</taxon>
        <taxon>Heracleum</taxon>
    </lineage>
</organism>
<evidence type="ECO:0000256" key="2">
    <source>
        <dbReference type="ARBA" id="ARBA00022840"/>
    </source>
</evidence>
<evidence type="ECO:0000256" key="1">
    <source>
        <dbReference type="ARBA" id="ARBA00022741"/>
    </source>
</evidence>
<gene>
    <name evidence="5" type="ORF">POM88_013844</name>
</gene>
<keyword evidence="6" id="KW-1185">Reference proteome</keyword>
<dbReference type="EMBL" id="JAUIZM010000003">
    <property type="protein sequence ID" value="KAK1394788.1"/>
    <property type="molecule type" value="Genomic_DNA"/>
</dbReference>
<dbReference type="GO" id="GO:0034605">
    <property type="term" value="P:cellular response to heat"/>
    <property type="evidence" value="ECO:0007669"/>
    <property type="project" value="TreeGrafter"/>
</dbReference>
<reference evidence="5" key="2">
    <citation type="submission" date="2023-05" db="EMBL/GenBank/DDBJ databases">
        <authorList>
            <person name="Schelkunov M.I."/>
        </authorList>
    </citation>
    <scope>NUCLEOTIDE SEQUENCE</scope>
    <source>
        <strain evidence="5">Hsosn_3</strain>
        <tissue evidence="5">Leaf</tissue>
    </source>
</reference>
<evidence type="ECO:0000313" key="5">
    <source>
        <dbReference type="EMBL" id="KAK1394788.1"/>
    </source>
</evidence>
<dbReference type="GO" id="GO:0005524">
    <property type="term" value="F:ATP binding"/>
    <property type="evidence" value="ECO:0007669"/>
    <property type="project" value="UniProtKB-KW"/>
</dbReference>
<dbReference type="Gene3D" id="3.40.50.300">
    <property type="entry name" value="P-loop containing nucleotide triphosphate hydrolases"/>
    <property type="match status" value="3"/>
</dbReference>
<dbReference type="GO" id="GO:0016887">
    <property type="term" value="F:ATP hydrolysis activity"/>
    <property type="evidence" value="ECO:0007669"/>
    <property type="project" value="InterPro"/>
</dbReference>
<evidence type="ECO:0000313" key="6">
    <source>
        <dbReference type="Proteomes" id="UP001237642"/>
    </source>
</evidence>
<dbReference type="AlphaFoldDB" id="A0AAD8N4T5"/>
<protein>
    <submittedName>
        <fullName evidence="5">Uncharacterized protein</fullName>
    </submittedName>
</protein>
<dbReference type="PANTHER" id="PTHR11638">
    <property type="entry name" value="ATP-DEPENDENT CLP PROTEASE"/>
    <property type="match status" value="1"/>
</dbReference>
<accession>A0AAD8N4T5</accession>
<proteinExistence type="predicted"/>
<keyword evidence="2" id="KW-0067">ATP-binding</keyword>
<dbReference type="InterPro" id="IPR041546">
    <property type="entry name" value="ClpA/ClpB_AAA_lid"/>
</dbReference>
<feature type="domain" description="ATPase AAA-type core" evidence="3">
    <location>
        <begin position="253"/>
        <end position="281"/>
    </location>
</feature>
<evidence type="ECO:0000259" key="4">
    <source>
        <dbReference type="Pfam" id="PF17871"/>
    </source>
</evidence>
<dbReference type="SUPFAM" id="SSF52540">
    <property type="entry name" value="P-loop containing nucleoside triphosphate hydrolases"/>
    <property type="match status" value="1"/>
</dbReference>
<sequence>MHFVRINEVILCNCLEFGNCSSDIQLFAVIHSRVGGLLQPHKLSVFRSGESAASDSRLVQLTNLSSLMYRELSESPYHLIYCTSKINSSTLCKCPEFNNFFSDIQFAALIYYRVGGTSEGAMDASNLLKPILPREDTISILRGFCEQYELHHGVKISYSALVSEAVLPDRSCKQVDWHTIVKTLSSPFLHKHVVGQDMGVKSGADSIRRSRAGPTGVGKTELGNALAGYLFNTEKALVRIDLSEYMENIQFLLVLFHEIEKAHPDVFNILLQLLADGRITDPMRDEIISRAS</sequence>
<dbReference type="GO" id="GO:0005737">
    <property type="term" value="C:cytoplasm"/>
    <property type="evidence" value="ECO:0007669"/>
    <property type="project" value="TreeGrafter"/>
</dbReference>